<keyword evidence="2" id="KW-0732">Signal</keyword>
<protein>
    <submittedName>
        <fullName evidence="3">Putative basic tail protein</fullName>
    </submittedName>
</protein>
<dbReference type="AlphaFoldDB" id="A0A0K8R3F8"/>
<reference evidence="3" key="1">
    <citation type="submission" date="2012-12" db="EMBL/GenBank/DDBJ databases">
        <title>Identification and characterization of a phenylalanine ammonia-lyase gene family in Isatis indigotica Fort.</title>
        <authorList>
            <person name="Liu Q."/>
            <person name="Chen J."/>
            <person name="Zhou X."/>
            <person name="Di P."/>
            <person name="Xiao Y."/>
            <person name="Xuan H."/>
            <person name="Zhang L."/>
            <person name="Chen W."/>
        </authorList>
    </citation>
    <scope>NUCLEOTIDE SEQUENCE</scope>
    <source>
        <tissue evidence="3">Salivary gland</tissue>
    </source>
</reference>
<feature type="region of interest" description="Disordered" evidence="1">
    <location>
        <begin position="97"/>
        <end position="208"/>
    </location>
</feature>
<feature type="compositionally biased region" description="Acidic residues" evidence="1">
    <location>
        <begin position="145"/>
        <end position="157"/>
    </location>
</feature>
<feature type="compositionally biased region" description="Basic and acidic residues" evidence="1">
    <location>
        <begin position="173"/>
        <end position="189"/>
    </location>
</feature>
<sequence length="208" mass="24284">MNIQALKALAVVAVFLPIVNCAPEENATMEDRTCAKRDADAKQVTGTVEGCNYYCQPGEEYSNYIEHYYPDGTPCKYDSATTSKCMNKLCRHPEDEIFKKEGKENPENKEEGKKEEKEEDEGGKNKEEENKDEENKDEEKKEEKNEEEENKEEENKEEENKKEENKEEENEQEENKQDEKKEDEKKGEDTPEENEKEGEEVHEELKGR</sequence>
<organism evidence="3">
    <name type="scientific">Ixodes ricinus</name>
    <name type="common">Common tick</name>
    <name type="synonym">Acarus ricinus</name>
    <dbReference type="NCBI Taxonomy" id="34613"/>
    <lineage>
        <taxon>Eukaryota</taxon>
        <taxon>Metazoa</taxon>
        <taxon>Ecdysozoa</taxon>
        <taxon>Arthropoda</taxon>
        <taxon>Chelicerata</taxon>
        <taxon>Arachnida</taxon>
        <taxon>Acari</taxon>
        <taxon>Parasitiformes</taxon>
        <taxon>Ixodida</taxon>
        <taxon>Ixodoidea</taxon>
        <taxon>Ixodidae</taxon>
        <taxon>Ixodinae</taxon>
        <taxon>Ixodes</taxon>
    </lineage>
</organism>
<evidence type="ECO:0000256" key="1">
    <source>
        <dbReference type="SAM" id="MobiDB-lite"/>
    </source>
</evidence>
<feature type="compositionally biased region" description="Acidic residues" evidence="1">
    <location>
        <begin position="190"/>
        <end position="202"/>
    </location>
</feature>
<feature type="compositionally biased region" description="Basic and acidic residues" evidence="1">
    <location>
        <begin position="97"/>
        <end position="144"/>
    </location>
</feature>
<feature type="chain" id="PRO_5005515559" evidence="2">
    <location>
        <begin position="22"/>
        <end position="208"/>
    </location>
</feature>
<proteinExistence type="evidence at transcript level"/>
<dbReference type="EMBL" id="GADI01008390">
    <property type="protein sequence ID" value="JAA65418.1"/>
    <property type="molecule type" value="mRNA"/>
</dbReference>
<evidence type="ECO:0000313" key="3">
    <source>
        <dbReference type="EMBL" id="JAA65418.1"/>
    </source>
</evidence>
<evidence type="ECO:0000256" key="2">
    <source>
        <dbReference type="SAM" id="SignalP"/>
    </source>
</evidence>
<feature type="signal peptide" evidence="2">
    <location>
        <begin position="1"/>
        <end position="21"/>
    </location>
</feature>
<name>A0A0K8R3F8_IXORI</name>
<accession>A0A0K8R3F8</accession>